<evidence type="ECO:0000313" key="5">
    <source>
        <dbReference type="Proteomes" id="UP000239209"/>
    </source>
</evidence>
<dbReference type="PROSITE" id="PS50110">
    <property type="entry name" value="RESPONSE_REGULATORY"/>
    <property type="match status" value="1"/>
</dbReference>
<dbReference type="OrthoDB" id="3197131at2"/>
<dbReference type="SMART" id="SM00448">
    <property type="entry name" value="REC"/>
    <property type="match status" value="1"/>
</dbReference>
<dbReference type="SUPFAM" id="SSF52172">
    <property type="entry name" value="CheY-like"/>
    <property type="match status" value="1"/>
</dbReference>
<dbReference type="PANTHER" id="PTHR44591:SF18">
    <property type="entry name" value="REGULATORY PROTEIN"/>
    <property type="match status" value="1"/>
</dbReference>
<protein>
    <submittedName>
        <fullName evidence="4">Two-component system response regulator MtrA</fullName>
    </submittedName>
</protein>
<dbReference type="GO" id="GO:0000160">
    <property type="term" value="P:phosphorelay signal transduction system"/>
    <property type="evidence" value="ECO:0007669"/>
    <property type="project" value="InterPro"/>
</dbReference>
<feature type="domain" description="Response regulatory" evidence="3">
    <location>
        <begin position="5"/>
        <end position="121"/>
    </location>
</feature>
<dbReference type="PANTHER" id="PTHR44591">
    <property type="entry name" value="STRESS RESPONSE REGULATOR PROTEIN 1"/>
    <property type="match status" value="1"/>
</dbReference>
<reference evidence="4 5" key="1">
    <citation type="submission" date="2018-03" db="EMBL/GenBank/DDBJ databases">
        <title>Genomic Encyclopedia of Archaeal and Bacterial Type Strains, Phase II (KMG-II): from individual species to whole genera.</title>
        <authorList>
            <person name="Goeker M."/>
        </authorList>
    </citation>
    <scope>NUCLEOTIDE SEQUENCE [LARGE SCALE GENOMIC DNA]</scope>
    <source>
        <strain evidence="4 5">DSM 45348</strain>
    </source>
</reference>
<gene>
    <name evidence="4" type="ORF">CLV70_108226</name>
</gene>
<proteinExistence type="predicted"/>
<dbReference type="InterPro" id="IPR001789">
    <property type="entry name" value="Sig_transdc_resp-reg_receiver"/>
</dbReference>
<dbReference type="EMBL" id="PVZG01000008">
    <property type="protein sequence ID" value="PRY28433.1"/>
    <property type="molecule type" value="Genomic_DNA"/>
</dbReference>
<dbReference type="Gene3D" id="3.40.50.2300">
    <property type="match status" value="1"/>
</dbReference>
<dbReference type="InterPro" id="IPR050595">
    <property type="entry name" value="Bact_response_regulator"/>
</dbReference>
<dbReference type="AlphaFoldDB" id="A0A2T0S564"/>
<sequence>MDDNLILVAEDDPDLRDMLTFALERAGYTTVGAKDGSTAARIIQAARPVGIVTDVRMPALSGMDLCHLVRNDPHMHNAAILMVSANCRSADVAAALESGADAYLPKPLSPKRLVLELQHLIEHRRRLTDA</sequence>
<keyword evidence="1 2" id="KW-0597">Phosphoprotein</keyword>
<accession>A0A2T0S564</accession>
<feature type="modified residue" description="4-aspartylphosphate" evidence="2">
    <location>
        <position position="54"/>
    </location>
</feature>
<name>A0A2T0S564_9ACTN</name>
<evidence type="ECO:0000256" key="1">
    <source>
        <dbReference type="ARBA" id="ARBA00022553"/>
    </source>
</evidence>
<dbReference type="Proteomes" id="UP000239209">
    <property type="component" value="Unassembled WGS sequence"/>
</dbReference>
<dbReference type="Pfam" id="PF00072">
    <property type="entry name" value="Response_reg"/>
    <property type="match status" value="1"/>
</dbReference>
<evidence type="ECO:0000259" key="3">
    <source>
        <dbReference type="PROSITE" id="PS50110"/>
    </source>
</evidence>
<dbReference type="RefSeq" id="WP_106127861.1">
    <property type="nucleotide sequence ID" value="NZ_PVZG01000008.1"/>
</dbReference>
<dbReference type="InterPro" id="IPR011006">
    <property type="entry name" value="CheY-like_superfamily"/>
</dbReference>
<keyword evidence="5" id="KW-1185">Reference proteome</keyword>
<comment type="caution">
    <text evidence="4">The sequence shown here is derived from an EMBL/GenBank/DDBJ whole genome shotgun (WGS) entry which is preliminary data.</text>
</comment>
<evidence type="ECO:0000313" key="4">
    <source>
        <dbReference type="EMBL" id="PRY28433.1"/>
    </source>
</evidence>
<organism evidence="4 5">
    <name type="scientific">Pseudosporangium ferrugineum</name>
    <dbReference type="NCBI Taxonomy" id="439699"/>
    <lineage>
        <taxon>Bacteria</taxon>
        <taxon>Bacillati</taxon>
        <taxon>Actinomycetota</taxon>
        <taxon>Actinomycetes</taxon>
        <taxon>Micromonosporales</taxon>
        <taxon>Micromonosporaceae</taxon>
        <taxon>Pseudosporangium</taxon>
    </lineage>
</organism>
<evidence type="ECO:0000256" key="2">
    <source>
        <dbReference type="PROSITE-ProRule" id="PRU00169"/>
    </source>
</evidence>